<dbReference type="PANTHER" id="PTHR30506:SF3">
    <property type="entry name" value="UPF0126 INNER MEMBRANE PROTEIN YADS-RELATED"/>
    <property type="match status" value="1"/>
</dbReference>
<dbReference type="OrthoDB" id="9791874at2"/>
<feature type="transmembrane region" description="Helical" evidence="7">
    <location>
        <begin position="30"/>
        <end position="51"/>
    </location>
</feature>
<protein>
    <recommendedName>
        <fullName evidence="8">Glycine transporter domain-containing protein</fullName>
    </recommendedName>
</protein>
<evidence type="ECO:0000256" key="1">
    <source>
        <dbReference type="ARBA" id="ARBA00004651"/>
    </source>
</evidence>
<feature type="transmembrane region" description="Helical" evidence="7">
    <location>
        <begin position="63"/>
        <end position="80"/>
    </location>
</feature>
<dbReference type="Pfam" id="PF03458">
    <property type="entry name" value="Gly_transporter"/>
    <property type="match status" value="2"/>
</dbReference>
<keyword evidence="10" id="KW-1185">Reference proteome</keyword>
<dbReference type="KEGG" id="pmar:B0X71_17825"/>
<keyword evidence="6 7" id="KW-0472">Membrane</keyword>
<accession>A0A1Q2L3Z4</accession>
<name>A0A1Q2L3Z4_9BACL</name>
<feature type="domain" description="Glycine transporter" evidence="8">
    <location>
        <begin position="92"/>
        <end position="160"/>
    </location>
</feature>
<dbReference type="RefSeq" id="WP_077590676.1">
    <property type="nucleotide sequence ID" value="NZ_CP019640.1"/>
</dbReference>
<feature type="transmembrane region" description="Helical" evidence="7">
    <location>
        <begin position="6"/>
        <end position="23"/>
    </location>
</feature>
<organism evidence="9 10">
    <name type="scientific">Planococcus lenghuensis</name>
    <dbReference type="NCBI Taxonomy" id="2213202"/>
    <lineage>
        <taxon>Bacteria</taxon>
        <taxon>Bacillati</taxon>
        <taxon>Bacillota</taxon>
        <taxon>Bacilli</taxon>
        <taxon>Bacillales</taxon>
        <taxon>Caryophanaceae</taxon>
        <taxon>Planococcus</taxon>
    </lineage>
</organism>
<comment type="subcellular location">
    <subcellularLocation>
        <location evidence="1">Cell membrane</location>
        <topology evidence="1">Multi-pass membrane protein</topology>
    </subcellularLocation>
</comment>
<reference evidence="9 10" key="1">
    <citation type="submission" date="2017-02" db="EMBL/GenBank/DDBJ databases">
        <title>The complete genomic sequence of a novel cold adapted crude oil-degrading bacterium Planococcus qaidamina Y42.</title>
        <authorList>
            <person name="Yang R."/>
        </authorList>
    </citation>
    <scope>NUCLEOTIDE SEQUENCE [LARGE SCALE GENOMIC DNA]</scope>
    <source>
        <strain evidence="9 10">Y42</strain>
    </source>
</reference>
<sequence>MAWELLSMIGTVAFAISGAFIAMEEKFDVFGVFILGVVTAFGGGAVRNLLIGVPVSALWEQEVLFQVALLAITVVFLFPNNLLRHWTRWGNLFDAVGLAAFAIQGAIYAVELDMPLPAVVLAAVLTGSGGGMIRDVLAGRKPLVLRAEVYAAWAVLAGLAIGLEIVRTDAGLMILFVLITALRILSALYKWRLPFRQV</sequence>
<evidence type="ECO:0000256" key="3">
    <source>
        <dbReference type="ARBA" id="ARBA00022475"/>
    </source>
</evidence>
<feature type="transmembrane region" description="Helical" evidence="7">
    <location>
        <begin position="116"/>
        <end position="137"/>
    </location>
</feature>
<feature type="transmembrane region" description="Helical" evidence="7">
    <location>
        <begin position="92"/>
        <end position="110"/>
    </location>
</feature>
<dbReference type="InterPro" id="IPR005115">
    <property type="entry name" value="Gly_transporter"/>
</dbReference>
<proteinExistence type="inferred from homology"/>
<dbReference type="GO" id="GO:0005886">
    <property type="term" value="C:plasma membrane"/>
    <property type="evidence" value="ECO:0007669"/>
    <property type="project" value="UniProtKB-SubCell"/>
</dbReference>
<dbReference type="PANTHER" id="PTHR30506">
    <property type="entry name" value="INNER MEMBRANE PROTEIN"/>
    <property type="match status" value="1"/>
</dbReference>
<dbReference type="AlphaFoldDB" id="A0A1Q2L3Z4"/>
<evidence type="ECO:0000313" key="9">
    <source>
        <dbReference type="EMBL" id="AQQ54777.1"/>
    </source>
</evidence>
<evidence type="ECO:0000256" key="7">
    <source>
        <dbReference type="SAM" id="Phobius"/>
    </source>
</evidence>
<feature type="domain" description="Glycine transporter" evidence="8">
    <location>
        <begin position="5"/>
        <end position="78"/>
    </location>
</feature>
<feature type="transmembrane region" description="Helical" evidence="7">
    <location>
        <begin position="149"/>
        <end position="166"/>
    </location>
</feature>
<evidence type="ECO:0000256" key="5">
    <source>
        <dbReference type="ARBA" id="ARBA00022989"/>
    </source>
</evidence>
<feature type="transmembrane region" description="Helical" evidence="7">
    <location>
        <begin position="172"/>
        <end position="191"/>
    </location>
</feature>
<dbReference type="Proteomes" id="UP000188184">
    <property type="component" value="Chromosome"/>
</dbReference>
<evidence type="ECO:0000259" key="8">
    <source>
        <dbReference type="Pfam" id="PF03458"/>
    </source>
</evidence>
<gene>
    <name evidence="9" type="ORF">B0X71_17825</name>
</gene>
<keyword evidence="3" id="KW-1003">Cell membrane</keyword>
<evidence type="ECO:0000256" key="4">
    <source>
        <dbReference type="ARBA" id="ARBA00022692"/>
    </source>
</evidence>
<evidence type="ECO:0000256" key="6">
    <source>
        <dbReference type="ARBA" id="ARBA00023136"/>
    </source>
</evidence>
<comment type="similarity">
    <text evidence="2">Belongs to the UPF0126 family.</text>
</comment>
<keyword evidence="4 7" id="KW-0812">Transmembrane</keyword>
<evidence type="ECO:0000256" key="2">
    <source>
        <dbReference type="ARBA" id="ARBA00008193"/>
    </source>
</evidence>
<evidence type="ECO:0000313" key="10">
    <source>
        <dbReference type="Proteomes" id="UP000188184"/>
    </source>
</evidence>
<dbReference type="EMBL" id="CP019640">
    <property type="protein sequence ID" value="AQQ54777.1"/>
    <property type="molecule type" value="Genomic_DNA"/>
</dbReference>
<keyword evidence="5 7" id="KW-1133">Transmembrane helix</keyword>